<dbReference type="NCBIfam" id="TIGR02488">
    <property type="entry name" value="flgG_G_neg"/>
    <property type="match status" value="1"/>
</dbReference>
<evidence type="ECO:0000256" key="7">
    <source>
        <dbReference type="RuleBase" id="RU362116"/>
    </source>
</evidence>
<dbReference type="PANTHER" id="PTHR30435:SF19">
    <property type="entry name" value="FLAGELLAR BASAL-BODY ROD PROTEIN FLGG"/>
    <property type="match status" value="1"/>
</dbReference>
<keyword evidence="11" id="KW-0969">Cilium</keyword>
<evidence type="ECO:0000256" key="1">
    <source>
        <dbReference type="ARBA" id="ARBA00004117"/>
    </source>
</evidence>
<dbReference type="GO" id="GO:0071978">
    <property type="term" value="P:bacterial-type flagellum-dependent swarming motility"/>
    <property type="evidence" value="ECO:0007669"/>
    <property type="project" value="TreeGrafter"/>
</dbReference>
<comment type="similarity">
    <text evidence="2 7">Belongs to the flagella basal body rod proteins family.</text>
</comment>
<evidence type="ECO:0000256" key="6">
    <source>
        <dbReference type="NCBIfam" id="TIGR02488"/>
    </source>
</evidence>
<dbReference type="EMBL" id="MOEN01000027">
    <property type="protein sequence ID" value="OMH40132.1"/>
    <property type="molecule type" value="Genomic_DNA"/>
</dbReference>
<evidence type="ECO:0000313" key="11">
    <source>
        <dbReference type="EMBL" id="OMH40132.1"/>
    </source>
</evidence>
<dbReference type="Pfam" id="PF06429">
    <property type="entry name" value="Flg_bbr_C"/>
    <property type="match status" value="1"/>
</dbReference>
<evidence type="ECO:0000256" key="2">
    <source>
        <dbReference type="ARBA" id="ARBA00009677"/>
    </source>
</evidence>
<gene>
    <name evidence="11" type="primary">flgG</name>
    <name evidence="11" type="ORF">BLW93_06910</name>
</gene>
<keyword evidence="4 7" id="KW-0975">Bacterial flagellum</keyword>
<evidence type="ECO:0000259" key="9">
    <source>
        <dbReference type="Pfam" id="PF06429"/>
    </source>
</evidence>
<evidence type="ECO:0000256" key="5">
    <source>
        <dbReference type="ARBA" id="ARBA00025933"/>
    </source>
</evidence>
<feature type="domain" description="Flagellar hook protein FlgE/F/G-like D1" evidence="10">
    <location>
        <begin position="96"/>
        <end position="161"/>
    </location>
</feature>
<comment type="subcellular location">
    <subcellularLocation>
        <location evidence="1 7">Bacterial flagellum basal body</location>
    </subcellularLocation>
</comment>
<dbReference type="Pfam" id="PF00460">
    <property type="entry name" value="Flg_bb_rod"/>
    <property type="match status" value="1"/>
</dbReference>
<dbReference type="Proteomes" id="UP000187408">
    <property type="component" value="Unassembled WGS sequence"/>
</dbReference>
<dbReference type="Pfam" id="PF22692">
    <property type="entry name" value="LlgE_F_G_D1"/>
    <property type="match status" value="1"/>
</dbReference>
<dbReference type="InterPro" id="IPR020013">
    <property type="entry name" value="Flagellar_FlgE/F/G"/>
</dbReference>
<evidence type="ECO:0000259" key="10">
    <source>
        <dbReference type="Pfam" id="PF22692"/>
    </source>
</evidence>
<dbReference type="InterPro" id="IPR053967">
    <property type="entry name" value="LlgE_F_G-like_D1"/>
</dbReference>
<dbReference type="InterPro" id="IPR012836">
    <property type="entry name" value="FlgF"/>
</dbReference>
<dbReference type="AlphaFoldDB" id="A0A1R1MJZ2"/>
<dbReference type="PROSITE" id="PS00588">
    <property type="entry name" value="FLAGELLA_BB_ROD"/>
    <property type="match status" value="1"/>
</dbReference>
<dbReference type="GO" id="GO:0009426">
    <property type="term" value="C:bacterial-type flagellum basal body, distal rod"/>
    <property type="evidence" value="ECO:0007669"/>
    <property type="project" value="UniProtKB-UniRule"/>
</dbReference>
<name>A0A1R1MJZ2_9BACT</name>
<keyword evidence="12" id="KW-1185">Reference proteome</keyword>
<evidence type="ECO:0000313" key="12">
    <source>
        <dbReference type="Proteomes" id="UP000187408"/>
    </source>
</evidence>
<protein>
    <recommendedName>
        <fullName evidence="3 6">Flagellar basal-body rod protein FlgG</fullName>
    </recommendedName>
</protein>
<dbReference type="NCBIfam" id="TIGR02490">
    <property type="entry name" value="flgF"/>
    <property type="match status" value="1"/>
</dbReference>
<dbReference type="InterPro" id="IPR012834">
    <property type="entry name" value="FlgG_G_neg"/>
</dbReference>
<dbReference type="InterPro" id="IPR037925">
    <property type="entry name" value="FlgE/F/G-like"/>
</dbReference>
<dbReference type="PANTHER" id="PTHR30435">
    <property type="entry name" value="FLAGELLAR PROTEIN"/>
    <property type="match status" value="1"/>
</dbReference>
<comment type="caution">
    <text evidence="11">The sequence shown here is derived from an EMBL/GenBank/DDBJ whole genome shotgun (WGS) entry which is preliminary data.</text>
</comment>
<evidence type="ECO:0000256" key="3">
    <source>
        <dbReference type="ARBA" id="ARBA00017948"/>
    </source>
</evidence>
<dbReference type="STRING" id="1914305.BLW93_06910"/>
<dbReference type="RefSeq" id="WP_076713367.1">
    <property type="nucleotide sequence ID" value="NZ_MOEN01000027.1"/>
</dbReference>
<organism evidence="11 12">
    <name type="scientific">Desulfurobacterium indicum</name>
    <dbReference type="NCBI Taxonomy" id="1914305"/>
    <lineage>
        <taxon>Bacteria</taxon>
        <taxon>Pseudomonadati</taxon>
        <taxon>Aquificota</taxon>
        <taxon>Aquificia</taxon>
        <taxon>Desulfurobacteriales</taxon>
        <taxon>Desulfurobacteriaceae</taxon>
        <taxon>Desulfurobacterium</taxon>
    </lineage>
</organism>
<feature type="domain" description="Flagellar basal body rod protein N-terminal" evidence="8">
    <location>
        <begin position="7"/>
        <end position="35"/>
    </location>
</feature>
<proteinExistence type="inferred from homology"/>
<evidence type="ECO:0000256" key="4">
    <source>
        <dbReference type="ARBA" id="ARBA00023143"/>
    </source>
</evidence>
<keyword evidence="11" id="KW-0282">Flagellum</keyword>
<dbReference type="OrthoDB" id="9804559at2"/>
<evidence type="ECO:0000259" key="8">
    <source>
        <dbReference type="Pfam" id="PF00460"/>
    </source>
</evidence>
<reference evidence="11 12" key="1">
    <citation type="submission" date="2016-10" db="EMBL/GenBank/DDBJ databases">
        <title>Genome sequence of a sulfur-reducing bacterium Desulfurobacterium indicum K6013.</title>
        <authorList>
            <person name="Cao J."/>
            <person name="Shao Z."/>
            <person name="Alain K."/>
            <person name="Jebbar M."/>
        </authorList>
    </citation>
    <scope>NUCLEOTIDE SEQUENCE [LARGE SCALE GENOMIC DNA]</scope>
    <source>
        <strain evidence="11 12">K6013</strain>
    </source>
</reference>
<keyword evidence="11" id="KW-0966">Cell projection</keyword>
<dbReference type="NCBIfam" id="TIGR03506">
    <property type="entry name" value="FlgEFG_subfam"/>
    <property type="match status" value="2"/>
</dbReference>
<sequence length="266" mass="28748">MIRALWTSASGMEAQQTNLDVISNNIANVNTIGFKRSRANFEDLMYQTIKDPGVMSSDENMVPTGIQIGLGVKLSDVSKIFTQGSLIKTDKKFDIAIQGDGFFKIELPGGGEAYTRAGDFQVDNEGYLVTPEGYRLSPNIQISSPETIVNVSISPNGNVYVVRNSGGQETTEEVGKIKLYKFINPAGLKSLGGNLYSQTDASGEPIEGDPNTDGYGKLLQGFLEASNVNIVEEMVNLIVAQRAYEINSKGITTADDMLRVVSSLKS</sequence>
<comment type="subunit">
    <text evidence="5">The basal body constitutes a major portion of the flagellar organelle and consists of four rings (L,P,S, and M) mounted on a central rod. The rod consists of about 26 subunits of FlgG in the distal portion, and FlgB, FlgC and FlgF are thought to build up the proximal portion of the rod with about 6 subunits each.</text>
</comment>
<dbReference type="InterPro" id="IPR001444">
    <property type="entry name" value="Flag_bb_rod_N"/>
</dbReference>
<dbReference type="InterPro" id="IPR019776">
    <property type="entry name" value="Flagellar_basal_body_rod_CS"/>
</dbReference>
<accession>A0A1R1MJZ2</accession>
<dbReference type="InterPro" id="IPR010930">
    <property type="entry name" value="Flg_bb/hook_C_dom"/>
</dbReference>
<feature type="domain" description="Flagellar basal-body/hook protein C-terminal" evidence="9">
    <location>
        <begin position="220"/>
        <end position="264"/>
    </location>
</feature>
<dbReference type="SUPFAM" id="SSF117143">
    <property type="entry name" value="Flagellar hook protein flgE"/>
    <property type="match status" value="1"/>
</dbReference>